<dbReference type="Gene3D" id="3.40.50.300">
    <property type="entry name" value="P-loop containing nucleotide triphosphate hydrolases"/>
    <property type="match status" value="1"/>
</dbReference>
<comment type="subcellular location">
    <subcellularLocation>
        <location evidence="1">Cell membrane</location>
        <topology evidence="1">Peripheral membrane protein</topology>
    </subcellularLocation>
</comment>
<evidence type="ECO:0000256" key="5">
    <source>
        <dbReference type="ARBA" id="ARBA00022741"/>
    </source>
</evidence>
<evidence type="ECO:0000256" key="7">
    <source>
        <dbReference type="ARBA" id="ARBA00023136"/>
    </source>
</evidence>
<keyword evidence="7" id="KW-0472">Membrane</keyword>
<dbReference type="EMBL" id="JAGINU010000001">
    <property type="protein sequence ID" value="MBP2369810.1"/>
    <property type="molecule type" value="Genomic_DNA"/>
</dbReference>
<evidence type="ECO:0000256" key="3">
    <source>
        <dbReference type="ARBA" id="ARBA00022448"/>
    </source>
</evidence>
<dbReference type="Pfam" id="PF00005">
    <property type="entry name" value="ABC_tran"/>
    <property type="match status" value="1"/>
</dbReference>
<reference evidence="9 10" key="1">
    <citation type="submission" date="2021-03" db="EMBL/GenBank/DDBJ databases">
        <title>Sequencing the genomes of 1000 actinobacteria strains.</title>
        <authorList>
            <person name="Klenk H.-P."/>
        </authorList>
    </citation>
    <scope>NUCLEOTIDE SEQUENCE [LARGE SCALE GENOMIC DNA]</scope>
    <source>
        <strain evidence="9 10">DSM 45256</strain>
    </source>
</reference>
<keyword evidence="3" id="KW-0813">Transport</keyword>
<accession>A0ABS4W0S8</accession>
<dbReference type="PROSITE" id="PS50893">
    <property type="entry name" value="ABC_TRANSPORTER_2"/>
    <property type="match status" value="1"/>
</dbReference>
<dbReference type="PANTHER" id="PTHR43297">
    <property type="entry name" value="OLIGOPEPTIDE TRANSPORT ATP-BINDING PROTEIN APPD"/>
    <property type="match status" value="1"/>
</dbReference>
<organism evidence="9 10">
    <name type="scientific">Pseudonocardia parietis</name>
    <dbReference type="NCBI Taxonomy" id="570936"/>
    <lineage>
        <taxon>Bacteria</taxon>
        <taxon>Bacillati</taxon>
        <taxon>Actinomycetota</taxon>
        <taxon>Actinomycetes</taxon>
        <taxon>Pseudonocardiales</taxon>
        <taxon>Pseudonocardiaceae</taxon>
        <taxon>Pseudonocardia</taxon>
    </lineage>
</organism>
<dbReference type="Pfam" id="PF08352">
    <property type="entry name" value="oligo_HPY"/>
    <property type="match status" value="1"/>
</dbReference>
<keyword evidence="6 9" id="KW-0067">ATP-binding</keyword>
<dbReference type="SUPFAM" id="SSF52540">
    <property type="entry name" value="P-loop containing nucleoside triphosphate hydrolases"/>
    <property type="match status" value="1"/>
</dbReference>
<keyword evidence="5" id="KW-0547">Nucleotide-binding</keyword>
<dbReference type="RefSeq" id="WP_210032383.1">
    <property type="nucleotide sequence ID" value="NZ_JAGINU010000001.1"/>
</dbReference>
<evidence type="ECO:0000256" key="1">
    <source>
        <dbReference type="ARBA" id="ARBA00004202"/>
    </source>
</evidence>
<sequence>MAVDTTAAPGARDVPDRAPLLEVDGLTVEFRSGAGRVRVVDDVRFTLDRGRTLGLVGESGSGKTVTSLAVMGLLPPRSSWVEGSVRLDGQELVGAAGAELTDLRGRDIGMIFQEPRRSLNPAFTVGEQIAEIARRHLGLSRKDAWDRAVEMLDTVHIADAARRARHYPHEFSGGMCQRVMLAGALVCRPKLLIADEPTTALDVTVQARMLRLMNELQADFDLGILFITHDLGVVAEMADDVAVMYAGELVEQAPVDDLLIRPDHPYTAGLLGSSPDVQGHVERLRSIPGSVPAVGAWPAGCRFHTRCEHARPGICDTDPVALADGGPGRRARCARSGVLHLEGVGVDA</sequence>
<dbReference type="CDD" id="cd03257">
    <property type="entry name" value="ABC_NikE_OppD_transporters"/>
    <property type="match status" value="1"/>
</dbReference>
<dbReference type="InterPro" id="IPR050388">
    <property type="entry name" value="ABC_Ni/Peptide_Import"/>
</dbReference>
<gene>
    <name evidence="9" type="ORF">JOF36_005506</name>
</gene>
<evidence type="ECO:0000256" key="4">
    <source>
        <dbReference type="ARBA" id="ARBA00022475"/>
    </source>
</evidence>
<evidence type="ECO:0000256" key="6">
    <source>
        <dbReference type="ARBA" id="ARBA00022840"/>
    </source>
</evidence>
<dbReference type="InterPro" id="IPR027417">
    <property type="entry name" value="P-loop_NTPase"/>
</dbReference>
<feature type="domain" description="ABC transporter" evidence="8">
    <location>
        <begin position="21"/>
        <end position="271"/>
    </location>
</feature>
<protein>
    <submittedName>
        <fullName evidence="9">Oligopeptide/dipeptide ABC transporter ATP-binding protein</fullName>
    </submittedName>
</protein>
<dbReference type="InterPro" id="IPR017871">
    <property type="entry name" value="ABC_transporter-like_CS"/>
</dbReference>
<dbReference type="Proteomes" id="UP001519295">
    <property type="component" value="Unassembled WGS sequence"/>
</dbReference>
<evidence type="ECO:0000313" key="10">
    <source>
        <dbReference type="Proteomes" id="UP001519295"/>
    </source>
</evidence>
<evidence type="ECO:0000313" key="9">
    <source>
        <dbReference type="EMBL" id="MBP2369810.1"/>
    </source>
</evidence>
<comment type="similarity">
    <text evidence="2">Belongs to the ABC transporter superfamily.</text>
</comment>
<dbReference type="GO" id="GO:0005524">
    <property type="term" value="F:ATP binding"/>
    <property type="evidence" value="ECO:0007669"/>
    <property type="project" value="UniProtKB-KW"/>
</dbReference>
<keyword evidence="4" id="KW-1003">Cell membrane</keyword>
<keyword evidence="10" id="KW-1185">Reference proteome</keyword>
<dbReference type="PROSITE" id="PS00211">
    <property type="entry name" value="ABC_TRANSPORTER_1"/>
    <property type="match status" value="1"/>
</dbReference>
<dbReference type="InterPro" id="IPR003593">
    <property type="entry name" value="AAA+_ATPase"/>
</dbReference>
<proteinExistence type="inferred from homology"/>
<dbReference type="SMART" id="SM00382">
    <property type="entry name" value="AAA"/>
    <property type="match status" value="1"/>
</dbReference>
<evidence type="ECO:0000259" key="8">
    <source>
        <dbReference type="PROSITE" id="PS50893"/>
    </source>
</evidence>
<dbReference type="PANTHER" id="PTHR43297:SF2">
    <property type="entry name" value="DIPEPTIDE TRANSPORT ATP-BINDING PROTEIN DPPD"/>
    <property type="match status" value="1"/>
</dbReference>
<comment type="caution">
    <text evidence="9">The sequence shown here is derived from an EMBL/GenBank/DDBJ whole genome shotgun (WGS) entry which is preliminary data.</text>
</comment>
<dbReference type="NCBIfam" id="TIGR01727">
    <property type="entry name" value="oligo_HPY"/>
    <property type="match status" value="1"/>
</dbReference>
<evidence type="ECO:0000256" key="2">
    <source>
        <dbReference type="ARBA" id="ARBA00005417"/>
    </source>
</evidence>
<dbReference type="InterPro" id="IPR003439">
    <property type="entry name" value="ABC_transporter-like_ATP-bd"/>
</dbReference>
<name>A0ABS4W0S8_9PSEU</name>
<dbReference type="InterPro" id="IPR013563">
    <property type="entry name" value="Oligopep_ABC_C"/>
</dbReference>